<dbReference type="AlphaFoldDB" id="A0A5E4CGS0"/>
<dbReference type="EMBL" id="CABDUW010001370">
    <property type="protein sequence ID" value="VTJ80966.1"/>
    <property type="molecule type" value="Genomic_DNA"/>
</dbReference>
<evidence type="ECO:0000313" key="2">
    <source>
        <dbReference type="EMBL" id="VTJ80966.1"/>
    </source>
</evidence>
<dbReference type="Proteomes" id="UP000335636">
    <property type="component" value="Unassembled WGS sequence"/>
</dbReference>
<feature type="non-terminal residue" evidence="2">
    <location>
        <position position="1"/>
    </location>
</feature>
<proteinExistence type="predicted"/>
<feature type="region of interest" description="Disordered" evidence="1">
    <location>
        <begin position="50"/>
        <end position="88"/>
    </location>
</feature>
<feature type="compositionally biased region" description="Polar residues" evidence="1">
    <location>
        <begin position="10"/>
        <end position="33"/>
    </location>
</feature>
<comment type="caution">
    <text evidence="2">The sequence shown here is derived from an EMBL/GenBank/DDBJ whole genome shotgun (WGS) entry which is preliminary data.</text>
</comment>
<organism evidence="2 3">
    <name type="scientific">Marmota monax</name>
    <name type="common">Woodchuck</name>
    <dbReference type="NCBI Taxonomy" id="9995"/>
    <lineage>
        <taxon>Eukaryota</taxon>
        <taxon>Metazoa</taxon>
        <taxon>Chordata</taxon>
        <taxon>Craniata</taxon>
        <taxon>Vertebrata</taxon>
        <taxon>Euteleostomi</taxon>
        <taxon>Mammalia</taxon>
        <taxon>Eutheria</taxon>
        <taxon>Euarchontoglires</taxon>
        <taxon>Glires</taxon>
        <taxon>Rodentia</taxon>
        <taxon>Sciuromorpha</taxon>
        <taxon>Sciuridae</taxon>
        <taxon>Xerinae</taxon>
        <taxon>Marmotini</taxon>
        <taxon>Marmota</taxon>
    </lineage>
</organism>
<evidence type="ECO:0000313" key="3">
    <source>
        <dbReference type="Proteomes" id="UP000335636"/>
    </source>
</evidence>
<name>A0A5E4CGS0_MARMO</name>
<sequence length="129" mass="14362">QMRPRREASSGPQIQTDEVTQGDLQGKSDNVSSCPWKGVSDCVQSDLFSRRVDSPELGPAGGFSECPRMDWSHPRSEAEERLSGAPHYSGVEVQRPIFEGKFGTREEKKWIPDEPPDVIVKASSWGFIN</sequence>
<reference evidence="2" key="1">
    <citation type="submission" date="2019-04" db="EMBL/GenBank/DDBJ databases">
        <authorList>
            <person name="Alioto T."/>
            <person name="Alioto T."/>
        </authorList>
    </citation>
    <scope>NUCLEOTIDE SEQUENCE [LARGE SCALE GENOMIC DNA]</scope>
</reference>
<evidence type="ECO:0000256" key="1">
    <source>
        <dbReference type="SAM" id="MobiDB-lite"/>
    </source>
</evidence>
<feature type="compositionally biased region" description="Basic and acidic residues" evidence="1">
    <location>
        <begin position="67"/>
        <end position="82"/>
    </location>
</feature>
<keyword evidence="3" id="KW-1185">Reference proteome</keyword>
<feature type="region of interest" description="Disordered" evidence="1">
    <location>
        <begin position="1"/>
        <end position="37"/>
    </location>
</feature>
<protein>
    <submittedName>
        <fullName evidence="2">Uncharacterized protein</fullName>
    </submittedName>
</protein>
<gene>
    <name evidence="2" type="ORF">MONAX_5E029572</name>
</gene>
<accession>A0A5E4CGS0</accession>